<evidence type="ECO:0000313" key="2">
    <source>
        <dbReference type="EMBL" id="CAG5011399.1"/>
    </source>
</evidence>
<comment type="caution">
    <text evidence="2">The sequence shown here is derived from an EMBL/GenBank/DDBJ whole genome shotgun (WGS) entry which is preliminary data.</text>
</comment>
<feature type="signal peptide" evidence="1">
    <location>
        <begin position="1"/>
        <end position="18"/>
    </location>
</feature>
<reference evidence="2" key="1">
    <citation type="submission" date="2021-04" db="EMBL/GenBank/DDBJ databases">
        <authorList>
            <person name="Rodrigo-Torres L."/>
            <person name="Arahal R. D."/>
            <person name="Lucena T."/>
        </authorList>
    </citation>
    <scope>NUCLEOTIDE SEQUENCE</scope>
    <source>
        <strain evidence="2">CECT 9275</strain>
    </source>
</reference>
<dbReference type="RefSeq" id="WP_215241209.1">
    <property type="nucleotide sequence ID" value="NZ_CAJRAF010000002.1"/>
</dbReference>
<accession>A0A916JGN9</accession>
<sequence>MKIKIALLLLITSLSTTACGGRAANPVMTMQYGDQKKSCRALESEMIGVQQEISRLVPKTDKTGKNVALGVAGAFVLFPWFFMDFSHAEEEEVNAYRQRYNNLASLAADKGCDIDTRPIPVIKSHTSERFKEDSKLN</sequence>
<evidence type="ECO:0000313" key="3">
    <source>
        <dbReference type="Proteomes" id="UP000680038"/>
    </source>
</evidence>
<evidence type="ECO:0008006" key="4">
    <source>
        <dbReference type="Google" id="ProtNLM"/>
    </source>
</evidence>
<dbReference type="Proteomes" id="UP000680038">
    <property type="component" value="Unassembled WGS sequence"/>
</dbReference>
<organism evidence="2 3">
    <name type="scientific">Dyadobacter helix</name>
    <dbReference type="NCBI Taxonomy" id="2822344"/>
    <lineage>
        <taxon>Bacteria</taxon>
        <taxon>Pseudomonadati</taxon>
        <taxon>Bacteroidota</taxon>
        <taxon>Cytophagia</taxon>
        <taxon>Cytophagales</taxon>
        <taxon>Spirosomataceae</taxon>
        <taxon>Dyadobacter</taxon>
    </lineage>
</organism>
<protein>
    <recommendedName>
        <fullName evidence="4">Lipoprotein</fullName>
    </recommendedName>
</protein>
<evidence type="ECO:0000256" key="1">
    <source>
        <dbReference type="SAM" id="SignalP"/>
    </source>
</evidence>
<dbReference type="PROSITE" id="PS51257">
    <property type="entry name" value="PROKAR_LIPOPROTEIN"/>
    <property type="match status" value="1"/>
</dbReference>
<dbReference type="AlphaFoldDB" id="A0A916JGN9"/>
<gene>
    <name evidence="2" type="ORF">DYBT9275_04941</name>
</gene>
<keyword evidence="3" id="KW-1185">Reference proteome</keyword>
<feature type="chain" id="PRO_5037226482" description="Lipoprotein" evidence="1">
    <location>
        <begin position="19"/>
        <end position="137"/>
    </location>
</feature>
<name>A0A916JGN9_9BACT</name>
<dbReference type="EMBL" id="CAJRAF010000002">
    <property type="protein sequence ID" value="CAG5011399.1"/>
    <property type="molecule type" value="Genomic_DNA"/>
</dbReference>
<proteinExistence type="predicted"/>
<keyword evidence="1" id="KW-0732">Signal</keyword>